<dbReference type="PANTHER" id="PTHR12110">
    <property type="entry name" value="HYDROXYPYRUVATE ISOMERASE"/>
    <property type="match status" value="1"/>
</dbReference>
<dbReference type="AlphaFoldDB" id="A0AAD4CYA6"/>
<dbReference type="Proteomes" id="UP001194746">
    <property type="component" value="Unassembled WGS sequence"/>
</dbReference>
<dbReference type="InterPro" id="IPR036237">
    <property type="entry name" value="Xyl_isomerase-like_sf"/>
</dbReference>
<dbReference type="Gene3D" id="3.20.20.150">
    <property type="entry name" value="Divalent-metal-dependent TIM barrel enzymes"/>
    <property type="match status" value="1"/>
</dbReference>
<evidence type="ECO:0000313" key="3">
    <source>
        <dbReference type="Proteomes" id="UP001194746"/>
    </source>
</evidence>
<name>A0AAD4CYA6_ASPNN</name>
<evidence type="ECO:0000313" key="2">
    <source>
        <dbReference type="EMBL" id="KAF9894018.1"/>
    </source>
</evidence>
<proteinExistence type="predicted"/>
<dbReference type="PANTHER" id="PTHR12110:SF38">
    <property type="entry name" value="DIOXYGENASE, PUTATIVE (AFU_ORTHOLOGUE AFUA_6G00240)-RELATED"/>
    <property type="match status" value="1"/>
</dbReference>
<reference evidence="2" key="2">
    <citation type="submission" date="2020-02" db="EMBL/GenBank/DDBJ databases">
        <authorList>
            <person name="Gilchrist C.L.M."/>
            <person name="Chooi Y.-H."/>
        </authorList>
    </citation>
    <scope>NUCLEOTIDE SEQUENCE</scope>
    <source>
        <strain evidence="2">MST-FP2251</strain>
    </source>
</reference>
<comment type="caution">
    <text evidence="2">The sequence shown here is derived from an EMBL/GenBank/DDBJ whole genome shotgun (WGS) entry which is preliminary data.</text>
</comment>
<evidence type="ECO:0000259" key="1">
    <source>
        <dbReference type="Pfam" id="PF01261"/>
    </source>
</evidence>
<dbReference type="SUPFAM" id="SSF51658">
    <property type="entry name" value="Xylose isomerase-like"/>
    <property type="match status" value="1"/>
</dbReference>
<accession>A0AAD4CYA6</accession>
<feature type="domain" description="Xylose isomerase-like TIM barrel" evidence="1">
    <location>
        <begin position="25"/>
        <end position="316"/>
    </location>
</feature>
<dbReference type="InterPro" id="IPR013022">
    <property type="entry name" value="Xyl_isomerase-like_TIM-brl"/>
</dbReference>
<organism evidence="2 3">
    <name type="scientific">Aspergillus nanangensis</name>
    <dbReference type="NCBI Taxonomy" id="2582783"/>
    <lineage>
        <taxon>Eukaryota</taxon>
        <taxon>Fungi</taxon>
        <taxon>Dikarya</taxon>
        <taxon>Ascomycota</taxon>
        <taxon>Pezizomycotina</taxon>
        <taxon>Eurotiomycetes</taxon>
        <taxon>Eurotiomycetidae</taxon>
        <taxon>Eurotiales</taxon>
        <taxon>Aspergillaceae</taxon>
        <taxon>Aspergillus</taxon>
        <taxon>Aspergillus subgen. Circumdati</taxon>
    </lineage>
</organism>
<gene>
    <name evidence="2" type="ORF">FE257_008990</name>
</gene>
<keyword evidence="3" id="KW-1185">Reference proteome</keyword>
<reference evidence="2" key="1">
    <citation type="journal article" date="2019" name="Beilstein J. Org. Chem.">
        <title>Nanangenines: drimane sesquiterpenoids as the dominant metabolite cohort of a novel Australian fungus, Aspergillus nanangensis.</title>
        <authorList>
            <person name="Lacey H.J."/>
            <person name="Gilchrist C.L.M."/>
            <person name="Crombie A."/>
            <person name="Kalaitzis J.A."/>
            <person name="Vuong D."/>
            <person name="Rutledge P.J."/>
            <person name="Turner P."/>
            <person name="Pitt J.I."/>
            <person name="Lacey E."/>
            <person name="Chooi Y.H."/>
            <person name="Piggott A.M."/>
        </authorList>
    </citation>
    <scope>NUCLEOTIDE SEQUENCE</scope>
    <source>
        <strain evidence="2">MST-FP2251</strain>
    </source>
</reference>
<protein>
    <recommendedName>
        <fullName evidence="1">Xylose isomerase-like TIM barrel domain-containing protein</fullName>
    </recommendedName>
</protein>
<dbReference type="InterPro" id="IPR050312">
    <property type="entry name" value="IolE/XylAMocC-like"/>
</dbReference>
<sequence>MFTNKRAIGTLSLGRHVSHTLDQKIQAAAKHGFEAIEIVYTDLEAYAQQHQLSMLDAADRIAALCASLQVEVLSLAPFENFEGAPSPLHDRLQTAKHWIDIARKLQAPYLQVPSQFNRECSVDESVIVSELRQLADLASAELPVVSIAYENLSWGTYCSTWQTVLQLIEAVDRPNFGMCLDSFHEITKLWASPFAEEGKYAGADEALRDSLGEFLAKFPLGKIFYVQLSDGERFNPPFSRDHPWFLEGEAPEFTWSKHARPFPLETELGGYMPVVDVLKAWVLDKGFTGWVSMEVFDWRMRDEKYPIEAAARRAKDSWRKLEMALEEDGRMFPAKF</sequence>
<dbReference type="Pfam" id="PF01261">
    <property type="entry name" value="AP_endonuc_2"/>
    <property type="match status" value="1"/>
</dbReference>
<dbReference type="EMBL" id="VCAU01000005">
    <property type="protein sequence ID" value="KAF9894018.1"/>
    <property type="molecule type" value="Genomic_DNA"/>
</dbReference>